<feature type="coiled-coil region" evidence="2">
    <location>
        <begin position="141"/>
        <end position="168"/>
    </location>
</feature>
<dbReference type="InterPro" id="IPR038078">
    <property type="entry name" value="PhoU-like_sf"/>
</dbReference>
<dbReference type="Proteomes" id="UP000292580">
    <property type="component" value="Unassembled WGS sequence"/>
</dbReference>
<dbReference type="Pfam" id="PF01865">
    <property type="entry name" value="PhoU_div"/>
    <property type="match status" value="1"/>
</dbReference>
<accession>A0A483CVQ7</accession>
<protein>
    <submittedName>
        <fullName evidence="3">DUF47 domain-containing protein</fullName>
    </submittedName>
</protein>
<dbReference type="InterPro" id="IPR018445">
    <property type="entry name" value="Put_Phosphate_transp_reg"/>
</dbReference>
<dbReference type="RefSeq" id="WP_130646132.1">
    <property type="nucleotide sequence ID" value="NZ_PGCL01000001.1"/>
</dbReference>
<name>A0A483CVQ7_9EURY</name>
<keyword evidence="4" id="KW-1185">Reference proteome</keyword>
<dbReference type="Gene3D" id="1.20.58.220">
    <property type="entry name" value="Phosphate transport system protein phou homolog 2, domain 2"/>
    <property type="match status" value="1"/>
</dbReference>
<evidence type="ECO:0000256" key="1">
    <source>
        <dbReference type="ARBA" id="ARBA00008591"/>
    </source>
</evidence>
<evidence type="ECO:0000256" key="2">
    <source>
        <dbReference type="SAM" id="Coils"/>
    </source>
</evidence>
<proteinExistence type="inferred from homology"/>
<evidence type="ECO:0000313" key="3">
    <source>
        <dbReference type="EMBL" id="TAJ45766.1"/>
    </source>
</evidence>
<dbReference type="AlphaFoldDB" id="A0A483CVQ7"/>
<dbReference type="PANTHER" id="PTHR37298:SF1">
    <property type="entry name" value="UPF0111 PROTEIN YKAA"/>
    <property type="match status" value="1"/>
</dbReference>
<gene>
    <name evidence="3" type="ORF">CUJ86_03395</name>
</gene>
<reference evidence="3 4" key="1">
    <citation type="submission" date="2017-11" db="EMBL/GenBank/DDBJ databases">
        <title>Isolation and Characterization of Methanofollis Species from Methane Seep Offshore SW Taiwan.</title>
        <authorList>
            <person name="Teng N.-H."/>
            <person name="Lai M.-C."/>
            <person name="Chen S.-C."/>
        </authorList>
    </citation>
    <scope>NUCLEOTIDE SEQUENCE [LARGE SCALE GENOMIC DNA]</scope>
    <source>
        <strain evidence="3 4">FWC-SCC2</strain>
    </source>
</reference>
<dbReference type="InterPro" id="IPR052912">
    <property type="entry name" value="UPF0111_domain"/>
</dbReference>
<dbReference type="PANTHER" id="PTHR37298">
    <property type="entry name" value="UPF0111 PROTEIN YKAA"/>
    <property type="match status" value="1"/>
</dbReference>
<evidence type="ECO:0000313" key="4">
    <source>
        <dbReference type="Proteomes" id="UP000292580"/>
    </source>
</evidence>
<comment type="caution">
    <text evidence="3">The sequence shown here is derived from an EMBL/GenBank/DDBJ whole genome shotgun (WGS) entry which is preliminary data.</text>
</comment>
<dbReference type="EMBL" id="PGCL01000001">
    <property type="protein sequence ID" value="TAJ45766.1"/>
    <property type="molecule type" value="Genomic_DNA"/>
</dbReference>
<keyword evidence="2" id="KW-0175">Coiled coil</keyword>
<dbReference type="OrthoDB" id="109774at2157"/>
<sequence>MDRREGTEERKKRQGIFASIFPREHDFERMLADQAERTLEGVQTLANWLETEPLQDPTILEEIEDDVDRLRHEMEDKLITSFSTPFDRQDIYSLSRQMDYILNYAKETASEAYAFGVEPDTPIREMAAALLRGTGCVVRGVRVMNHNNAELEEQIREARVALHTLEQVYIMAMADLLHSDDAMAALRKREIYHHLRDGGRALRNTVDILHRTVVGIA</sequence>
<organism evidence="3 4">
    <name type="scientific">Methanofollis fontis</name>
    <dbReference type="NCBI Taxonomy" id="2052832"/>
    <lineage>
        <taxon>Archaea</taxon>
        <taxon>Methanobacteriati</taxon>
        <taxon>Methanobacteriota</taxon>
        <taxon>Stenosarchaea group</taxon>
        <taxon>Methanomicrobia</taxon>
        <taxon>Methanomicrobiales</taxon>
        <taxon>Methanomicrobiaceae</taxon>
        <taxon>Methanofollis</taxon>
    </lineage>
</organism>
<comment type="similarity">
    <text evidence="1">Belongs to the UPF0111 family.</text>
</comment>